<dbReference type="Proteomes" id="UP000612362">
    <property type="component" value="Unassembled WGS sequence"/>
</dbReference>
<dbReference type="AlphaFoldDB" id="A0A8J3IA29"/>
<dbReference type="GO" id="GO:0045820">
    <property type="term" value="P:negative regulation of glycolytic process"/>
    <property type="evidence" value="ECO:0007669"/>
    <property type="project" value="TreeGrafter"/>
</dbReference>
<dbReference type="Gene3D" id="3.40.50.1240">
    <property type="entry name" value="Phosphoglycerate mutase-like"/>
    <property type="match status" value="1"/>
</dbReference>
<dbReference type="PANTHER" id="PTHR46517:SF1">
    <property type="entry name" value="FRUCTOSE-2,6-BISPHOSPHATASE TIGAR"/>
    <property type="match status" value="1"/>
</dbReference>
<reference evidence="2" key="1">
    <citation type="submission" date="2020-10" db="EMBL/GenBank/DDBJ databases">
        <title>Taxonomic study of unclassified bacteria belonging to the class Ktedonobacteria.</title>
        <authorList>
            <person name="Yabe S."/>
            <person name="Wang C.M."/>
            <person name="Zheng Y."/>
            <person name="Sakai Y."/>
            <person name="Cavaletti L."/>
            <person name="Monciardini P."/>
            <person name="Donadio S."/>
        </authorList>
    </citation>
    <scope>NUCLEOTIDE SEQUENCE</scope>
    <source>
        <strain evidence="2">SOSP1-1</strain>
    </source>
</reference>
<keyword evidence="1" id="KW-0378">Hydrolase</keyword>
<name>A0A8J3IA29_9CHLR</name>
<dbReference type="PANTHER" id="PTHR46517">
    <property type="entry name" value="FRUCTOSE-2,6-BISPHOSPHATASE TIGAR"/>
    <property type="match status" value="1"/>
</dbReference>
<dbReference type="Pfam" id="PF00300">
    <property type="entry name" value="His_Phos_1"/>
    <property type="match status" value="1"/>
</dbReference>
<dbReference type="GO" id="GO:0005829">
    <property type="term" value="C:cytosol"/>
    <property type="evidence" value="ECO:0007669"/>
    <property type="project" value="TreeGrafter"/>
</dbReference>
<proteinExistence type="predicted"/>
<dbReference type="SUPFAM" id="SSF53254">
    <property type="entry name" value="Phosphoglycerate mutase-like"/>
    <property type="match status" value="1"/>
</dbReference>
<protein>
    <recommendedName>
        <fullName evidence="4">Histidine phosphatase family protein</fullName>
    </recommendedName>
</protein>
<evidence type="ECO:0008006" key="4">
    <source>
        <dbReference type="Google" id="ProtNLM"/>
    </source>
</evidence>
<organism evidence="2 3">
    <name type="scientific">Ktedonospora formicarum</name>
    <dbReference type="NCBI Taxonomy" id="2778364"/>
    <lineage>
        <taxon>Bacteria</taxon>
        <taxon>Bacillati</taxon>
        <taxon>Chloroflexota</taxon>
        <taxon>Ktedonobacteria</taxon>
        <taxon>Ktedonobacterales</taxon>
        <taxon>Ktedonobacteraceae</taxon>
        <taxon>Ktedonospora</taxon>
    </lineage>
</organism>
<sequence>MLTLFYSPHMTSVDNEAGHASGHANVPLSQAGWASALELGQHYAQEDLDAVFCSDLLRATATAERAFAGRDIPIIPDKRLRECDYGKLTQHPVIEIDKEFPRRIHTPFPGGQSVEMVVRGVGAFLREAIRIYDGKSIVVIGHRATKYALAYWHTSNSTLKEIVNTPWEWRDIPIWRYEFQPEHLERAE</sequence>
<gene>
    <name evidence="2" type="ORF">KSX_64370</name>
</gene>
<keyword evidence="3" id="KW-1185">Reference proteome</keyword>
<dbReference type="EMBL" id="BNJF01000003">
    <property type="protein sequence ID" value="GHO48274.1"/>
    <property type="molecule type" value="Genomic_DNA"/>
</dbReference>
<dbReference type="CDD" id="cd07067">
    <property type="entry name" value="HP_PGM_like"/>
    <property type="match status" value="1"/>
</dbReference>
<dbReference type="InterPro" id="IPR029033">
    <property type="entry name" value="His_PPase_superfam"/>
</dbReference>
<comment type="caution">
    <text evidence="2">The sequence shown here is derived from an EMBL/GenBank/DDBJ whole genome shotgun (WGS) entry which is preliminary data.</text>
</comment>
<evidence type="ECO:0000313" key="3">
    <source>
        <dbReference type="Proteomes" id="UP000612362"/>
    </source>
</evidence>
<evidence type="ECO:0000256" key="1">
    <source>
        <dbReference type="ARBA" id="ARBA00022801"/>
    </source>
</evidence>
<dbReference type="GO" id="GO:0043456">
    <property type="term" value="P:regulation of pentose-phosphate shunt"/>
    <property type="evidence" value="ECO:0007669"/>
    <property type="project" value="TreeGrafter"/>
</dbReference>
<dbReference type="GO" id="GO:0004331">
    <property type="term" value="F:fructose-2,6-bisphosphate 2-phosphatase activity"/>
    <property type="evidence" value="ECO:0007669"/>
    <property type="project" value="TreeGrafter"/>
</dbReference>
<accession>A0A8J3IA29</accession>
<dbReference type="InterPro" id="IPR013078">
    <property type="entry name" value="His_Pase_superF_clade-1"/>
</dbReference>
<dbReference type="InterPro" id="IPR051695">
    <property type="entry name" value="Phosphoglycerate_Mutase"/>
</dbReference>
<dbReference type="RefSeq" id="WP_220197472.1">
    <property type="nucleotide sequence ID" value="NZ_BNJF01000003.1"/>
</dbReference>
<evidence type="ECO:0000313" key="2">
    <source>
        <dbReference type="EMBL" id="GHO48274.1"/>
    </source>
</evidence>